<gene>
    <name evidence="1" type="ORF">TUM4438_39910</name>
</gene>
<evidence type="ECO:0000313" key="2">
    <source>
        <dbReference type="Proteomes" id="UP000887104"/>
    </source>
</evidence>
<dbReference type="EMBL" id="BPEY01000108">
    <property type="protein sequence ID" value="GIU51186.1"/>
    <property type="molecule type" value="Genomic_DNA"/>
</dbReference>
<proteinExistence type="predicted"/>
<dbReference type="RefSeq" id="WP_220782963.1">
    <property type="nucleotide sequence ID" value="NZ_BPEY01000108.1"/>
</dbReference>
<organism evidence="1 2">
    <name type="scientific">Shewanella sairae</name>
    <dbReference type="NCBI Taxonomy" id="190310"/>
    <lineage>
        <taxon>Bacteria</taxon>
        <taxon>Pseudomonadati</taxon>
        <taxon>Pseudomonadota</taxon>
        <taxon>Gammaproteobacteria</taxon>
        <taxon>Alteromonadales</taxon>
        <taxon>Shewanellaceae</taxon>
        <taxon>Shewanella</taxon>
    </lineage>
</organism>
<evidence type="ECO:0000313" key="1">
    <source>
        <dbReference type="EMBL" id="GIU51186.1"/>
    </source>
</evidence>
<dbReference type="Proteomes" id="UP000887104">
    <property type="component" value="Unassembled WGS sequence"/>
</dbReference>
<comment type="caution">
    <text evidence="1">The sequence shown here is derived from an EMBL/GenBank/DDBJ whole genome shotgun (WGS) entry which is preliminary data.</text>
</comment>
<protein>
    <submittedName>
        <fullName evidence="1">Uncharacterized protein</fullName>
    </submittedName>
</protein>
<accession>A0ABQ4PQ83</accession>
<reference evidence="1" key="1">
    <citation type="submission" date="2021-05" db="EMBL/GenBank/DDBJ databases">
        <title>Molecular characterization for Shewanella algae harboring chromosomal blaOXA-55-like strains isolated from clinical and environment sample.</title>
        <authorList>
            <person name="Ohama Y."/>
            <person name="Aoki K."/>
            <person name="Harada S."/>
            <person name="Moriya K."/>
            <person name="Ishii Y."/>
            <person name="Tateda K."/>
        </authorList>
    </citation>
    <scope>NUCLEOTIDE SEQUENCE</scope>
    <source>
        <strain evidence="1">JCM 11563</strain>
    </source>
</reference>
<keyword evidence="2" id="KW-1185">Reference proteome</keyword>
<name>A0ABQ4PQ83_9GAMM</name>
<sequence>MTQERLSIEAECFAAERKKQRTYTSYHRCDGCNKETPSRYAVSGQCVTCKGLGTKNTTDTRNYWCPGYHDKQAFKASRVASLMLQVFNERQRERILIERPPLKYL</sequence>